<reference evidence="1 2" key="1">
    <citation type="journal article" date="2018" name="BMC Genomics">
        <title>Genomic comparison of Trypanosoma conorhini and Trypanosoma rangeli to Trypanosoma cruzi strains of high and low virulence.</title>
        <authorList>
            <person name="Bradwell K.R."/>
            <person name="Koparde V.N."/>
            <person name="Matveyev A.V."/>
            <person name="Serrano M.G."/>
            <person name="Alves J.M."/>
            <person name="Parikh H."/>
            <person name="Huang B."/>
            <person name="Lee V."/>
            <person name="Espinosa-Alvarez O."/>
            <person name="Ortiz P.A."/>
            <person name="Costa-Martins A.G."/>
            <person name="Teixeira M.M."/>
            <person name="Buck G.A."/>
        </authorList>
    </citation>
    <scope>NUCLEOTIDE SEQUENCE [LARGE SCALE GENOMIC DNA]</scope>
    <source>
        <strain evidence="1 2">AM80</strain>
    </source>
</reference>
<dbReference type="AlphaFoldDB" id="A0A422NUE9"/>
<protein>
    <submittedName>
        <fullName evidence="1">Uncharacterized protein</fullName>
    </submittedName>
</protein>
<comment type="caution">
    <text evidence="1">The sequence shown here is derived from an EMBL/GenBank/DDBJ whole genome shotgun (WGS) entry which is preliminary data.</text>
</comment>
<keyword evidence="2" id="KW-1185">Reference proteome</keyword>
<dbReference type="Proteomes" id="UP000283634">
    <property type="component" value="Unassembled WGS sequence"/>
</dbReference>
<name>A0A422NUE9_TRYRA</name>
<proteinExistence type="predicted"/>
<gene>
    <name evidence="1" type="ORF">TraAM80_02519</name>
</gene>
<accession>A0A422NUE9</accession>
<evidence type="ECO:0000313" key="2">
    <source>
        <dbReference type="Proteomes" id="UP000283634"/>
    </source>
</evidence>
<dbReference type="RefSeq" id="XP_029240762.1">
    <property type="nucleotide sequence ID" value="XM_029379519.1"/>
</dbReference>
<dbReference type="EMBL" id="MKGL01000054">
    <property type="protein sequence ID" value="RNF09087.1"/>
    <property type="molecule type" value="Genomic_DNA"/>
</dbReference>
<organism evidence="1 2">
    <name type="scientific">Trypanosoma rangeli</name>
    <dbReference type="NCBI Taxonomy" id="5698"/>
    <lineage>
        <taxon>Eukaryota</taxon>
        <taxon>Discoba</taxon>
        <taxon>Euglenozoa</taxon>
        <taxon>Kinetoplastea</taxon>
        <taxon>Metakinetoplastina</taxon>
        <taxon>Trypanosomatida</taxon>
        <taxon>Trypanosomatidae</taxon>
        <taxon>Trypanosoma</taxon>
        <taxon>Herpetosoma</taxon>
    </lineage>
</organism>
<evidence type="ECO:0000313" key="1">
    <source>
        <dbReference type="EMBL" id="RNF09087.1"/>
    </source>
</evidence>
<dbReference type="GeneID" id="40326452"/>
<dbReference type="OrthoDB" id="245964at2759"/>
<sequence>MQVQEASAIRAPILNGMPSQQPPRYVPRTNNIAQYIFSYLRHFTVEFVMGVSFASYYAITCFVRGMIGYGFYRSTEVCHGIPIVVLVPVALRSMHFPRCYIGITATQRIRQTDRTTRRAGRCYVQWELYAHVEEFYKDADTHALYSSSQTHTNNDNGGGGVKEGANGASAGGAACGPILLFHGVALHRSDVAYA</sequence>